<organism evidence="2 3">
    <name type="scientific">Lysinibacter cavernae</name>
    <dbReference type="NCBI Taxonomy" id="1640652"/>
    <lineage>
        <taxon>Bacteria</taxon>
        <taxon>Bacillati</taxon>
        <taxon>Actinomycetota</taxon>
        <taxon>Actinomycetes</taxon>
        <taxon>Micrococcales</taxon>
        <taxon>Microbacteriaceae</taxon>
        <taxon>Lysinibacter</taxon>
    </lineage>
</organism>
<keyword evidence="1" id="KW-0472">Membrane</keyword>
<keyword evidence="2" id="KW-0489">Methyltransferase</keyword>
<keyword evidence="2" id="KW-0808">Transferase</keyword>
<dbReference type="GO" id="GO:0008168">
    <property type="term" value="F:methyltransferase activity"/>
    <property type="evidence" value="ECO:0007669"/>
    <property type="project" value="UniProtKB-KW"/>
</dbReference>
<reference evidence="2 3" key="1">
    <citation type="submission" date="2020-02" db="EMBL/GenBank/DDBJ databases">
        <title>Sequencing the genomes of 1000 actinobacteria strains.</title>
        <authorList>
            <person name="Klenk H.-P."/>
        </authorList>
    </citation>
    <scope>NUCLEOTIDE SEQUENCE [LARGE SCALE GENOMIC DNA]</scope>
    <source>
        <strain evidence="2 3">DSM 27960</strain>
    </source>
</reference>
<comment type="caution">
    <text evidence="2">The sequence shown here is derived from an EMBL/GenBank/DDBJ whole genome shotgun (WGS) entry which is preliminary data.</text>
</comment>
<dbReference type="Proteomes" id="UP000541033">
    <property type="component" value="Unassembled WGS sequence"/>
</dbReference>
<keyword evidence="1" id="KW-0812">Transmembrane</keyword>
<feature type="transmembrane region" description="Helical" evidence="1">
    <location>
        <begin position="20"/>
        <end position="44"/>
    </location>
</feature>
<dbReference type="AlphaFoldDB" id="A0A7X5R117"/>
<evidence type="ECO:0000313" key="3">
    <source>
        <dbReference type="Proteomes" id="UP000541033"/>
    </source>
</evidence>
<evidence type="ECO:0000256" key="1">
    <source>
        <dbReference type="SAM" id="Phobius"/>
    </source>
</evidence>
<gene>
    <name evidence="2" type="ORF">FHX76_001512</name>
</gene>
<dbReference type="GO" id="GO:0032259">
    <property type="term" value="P:methylation"/>
    <property type="evidence" value="ECO:0007669"/>
    <property type="project" value="UniProtKB-KW"/>
</dbReference>
<evidence type="ECO:0000313" key="2">
    <source>
        <dbReference type="EMBL" id="NIH53644.1"/>
    </source>
</evidence>
<dbReference type="EMBL" id="JAAMOX010000001">
    <property type="protein sequence ID" value="NIH53644.1"/>
    <property type="molecule type" value="Genomic_DNA"/>
</dbReference>
<sequence length="48" mass="5182">MGTNVRSQHILRRIGRVVGILLLAIISTALTLSLGLWVLFQLLIAAGL</sequence>
<keyword evidence="1" id="KW-1133">Transmembrane helix</keyword>
<accession>A0A7X5R117</accession>
<name>A0A7X5R117_9MICO</name>
<protein>
    <submittedName>
        <fullName evidence="2">Tetrahydromethanopterin S-methyltransferase subunit G</fullName>
    </submittedName>
</protein>
<keyword evidence="3" id="KW-1185">Reference proteome</keyword>
<proteinExistence type="predicted"/>
<dbReference type="RefSeq" id="WP_167149429.1">
    <property type="nucleotide sequence ID" value="NZ_JAAMOX010000001.1"/>
</dbReference>